<dbReference type="WBParaSite" id="ECPE_0001845601-mRNA-1">
    <property type="protein sequence ID" value="ECPE_0001845601-mRNA-1"/>
    <property type="gene ID" value="ECPE_0001845601"/>
</dbReference>
<accession>A0A183BGS1</accession>
<dbReference type="PANTHER" id="PTHR13743">
    <property type="entry name" value="BEIGE/BEACH-RELATED"/>
    <property type="match status" value="1"/>
</dbReference>
<reference evidence="2" key="1">
    <citation type="submission" date="2016-06" db="UniProtKB">
        <authorList>
            <consortium name="WormBaseParasite"/>
        </authorList>
    </citation>
    <scope>IDENTIFICATION</scope>
</reference>
<evidence type="ECO:0000313" key="2">
    <source>
        <dbReference type="WBParaSite" id="ECPE_0001845601-mRNA-1"/>
    </source>
</evidence>
<dbReference type="Pfam" id="PF02138">
    <property type="entry name" value="Beach"/>
    <property type="match status" value="1"/>
</dbReference>
<dbReference type="AlphaFoldDB" id="A0A183BGS1"/>
<feature type="domain" description="BEACH" evidence="1">
    <location>
        <begin position="1"/>
        <end position="171"/>
    </location>
</feature>
<protein>
    <submittedName>
        <fullName evidence="2">BEACH domain-containing protein</fullName>
    </submittedName>
</protein>
<dbReference type="SUPFAM" id="SSF81837">
    <property type="entry name" value="BEACH domain"/>
    <property type="match status" value="1"/>
</dbReference>
<sequence>LGHPGSYRDLSKPVAVQMPERSKAVAAHYADAERAAQNLLDELSDPNDRPQGHVGVGSQRLTISPKLVGVVCPPYHYPSHCSNEAIVLNFMVRVPPYTFRHLRFQDNNFDVPDRLFHSVATTWSLTTTTVTCVKELVPEFYFTSELFMNAAGFALGHRQVGDTVDSVILPP</sequence>
<organism evidence="2">
    <name type="scientific">Echinostoma caproni</name>
    <dbReference type="NCBI Taxonomy" id="27848"/>
    <lineage>
        <taxon>Eukaryota</taxon>
        <taxon>Metazoa</taxon>
        <taxon>Spiralia</taxon>
        <taxon>Lophotrochozoa</taxon>
        <taxon>Platyhelminthes</taxon>
        <taxon>Trematoda</taxon>
        <taxon>Digenea</taxon>
        <taxon>Plagiorchiida</taxon>
        <taxon>Echinostomata</taxon>
        <taxon>Echinostomatoidea</taxon>
        <taxon>Echinostomatidae</taxon>
        <taxon>Echinostoma</taxon>
    </lineage>
</organism>
<proteinExistence type="predicted"/>
<dbReference type="PANTHER" id="PTHR13743:SF86">
    <property type="entry name" value="LYSOSOMAL-TRAFFICKING REGULATOR"/>
    <property type="match status" value="1"/>
</dbReference>
<dbReference type="PROSITE" id="PS50197">
    <property type="entry name" value="BEACH"/>
    <property type="match status" value="1"/>
</dbReference>
<evidence type="ECO:0000259" key="1">
    <source>
        <dbReference type="PROSITE" id="PS50197"/>
    </source>
</evidence>
<name>A0A183BGS1_9TREM</name>
<dbReference type="SMART" id="SM01026">
    <property type="entry name" value="Beach"/>
    <property type="match status" value="1"/>
</dbReference>
<dbReference type="InterPro" id="IPR036372">
    <property type="entry name" value="BEACH_dom_sf"/>
</dbReference>
<dbReference type="InterPro" id="IPR050865">
    <property type="entry name" value="BEACH_Domain"/>
</dbReference>
<dbReference type="Gene3D" id="1.10.1540.10">
    <property type="entry name" value="BEACH domain"/>
    <property type="match status" value="1"/>
</dbReference>
<dbReference type="InterPro" id="IPR000409">
    <property type="entry name" value="BEACH_dom"/>
</dbReference>